<name>X1FIK6_9ZZZZ</name>
<proteinExistence type="predicted"/>
<organism evidence="1">
    <name type="scientific">marine sediment metagenome</name>
    <dbReference type="NCBI Taxonomy" id="412755"/>
    <lineage>
        <taxon>unclassified sequences</taxon>
        <taxon>metagenomes</taxon>
        <taxon>ecological metagenomes</taxon>
    </lineage>
</organism>
<dbReference type="AlphaFoldDB" id="X1FIK6"/>
<evidence type="ECO:0000313" key="1">
    <source>
        <dbReference type="EMBL" id="GAH44802.1"/>
    </source>
</evidence>
<protein>
    <submittedName>
        <fullName evidence="1">Uncharacterized protein</fullName>
    </submittedName>
</protein>
<accession>X1FIK6</accession>
<dbReference type="EMBL" id="BARU01011427">
    <property type="protein sequence ID" value="GAH44802.1"/>
    <property type="molecule type" value="Genomic_DNA"/>
</dbReference>
<sequence>RHNMGIDAPIEELAGMYDVPLETALQMQKMLGQLTEDRFQIDLEGGFEDFTPPPPDIRQKLQRPLHKSELFTLEYSEKAEACFTEILPELMKLQAEPHLPTLSEFPQLIEDLYYQAWDINHPTVLTYTTYILLKIGNEFRDVRDYAVEILRLFWQVIIPDKYKKFRDLFIERYALYCHGCLLPLGLIELDRELDPLQAVDGEYRVKATDFFREWIRLSSFLRE</sequence>
<comment type="caution">
    <text evidence="1">The sequence shown here is derived from an EMBL/GenBank/DDBJ whole genome shotgun (WGS) entry which is preliminary data.</text>
</comment>
<feature type="non-terminal residue" evidence="1">
    <location>
        <position position="1"/>
    </location>
</feature>
<gene>
    <name evidence="1" type="ORF">S03H2_21459</name>
</gene>
<reference evidence="1" key="1">
    <citation type="journal article" date="2014" name="Front. Microbiol.">
        <title>High frequency of phylogenetically diverse reductive dehalogenase-homologous genes in deep subseafloor sedimentary metagenomes.</title>
        <authorList>
            <person name="Kawai M."/>
            <person name="Futagami T."/>
            <person name="Toyoda A."/>
            <person name="Takaki Y."/>
            <person name="Nishi S."/>
            <person name="Hori S."/>
            <person name="Arai W."/>
            <person name="Tsubouchi T."/>
            <person name="Morono Y."/>
            <person name="Uchiyama I."/>
            <person name="Ito T."/>
            <person name="Fujiyama A."/>
            <person name="Inagaki F."/>
            <person name="Takami H."/>
        </authorList>
    </citation>
    <scope>NUCLEOTIDE SEQUENCE</scope>
    <source>
        <strain evidence="1">Expedition CK06-06</strain>
    </source>
</reference>